<dbReference type="PROSITE" id="PS51384">
    <property type="entry name" value="FAD_FR"/>
    <property type="match status" value="1"/>
</dbReference>
<keyword evidence="9" id="KW-1185">Reference proteome</keyword>
<reference evidence="7 9" key="2">
    <citation type="submission" date="2022-03" db="EMBL/GenBank/DDBJ databases">
        <title>Genome sequencing of Morococcus cerebrosus.</title>
        <authorList>
            <person name="Baek M.-G."/>
            <person name="Yi H."/>
        </authorList>
    </citation>
    <scope>NUCLEOTIDE SEQUENCE [LARGE SCALE GENOMIC DNA]</scope>
    <source>
        <strain evidence="7 9">CIP 81.93</strain>
    </source>
</reference>
<evidence type="ECO:0000256" key="1">
    <source>
        <dbReference type="ARBA" id="ARBA00008312"/>
    </source>
</evidence>
<reference evidence="6 8" key="1">
    <citation type="submission" date="2014-12" db="EMBL/GenBank/DDBJ databases">
        <title>Genome sequence of Morococcus cerebrosus.</title>
        <authorList>
            <person name="Shin S.-K."/>
            <person name="Yi H."/>
        </authorList>
    </citation>
    <scope>NUCLEOTIDE SEQUENCE [LARGE SCALE GENOMIC DNA]</scope>
    <source>
        <strain evidence="6 8">CIP 81.93</strain>
    </source>
</reference>
<protein>
    <recommendedName>
        <fullName evidence="2">ferredoxin--NADP(+) reductase</fullName>
        <ecNumber evidence="2">1.18.1.2</ecNumber>
    </recommendedName>
</protein>
<evidence type="ECO:0000313" key="8">
    <source>
        <dbReference type="Proteomes" id="UP000031390"/>
    </source>
</evidence>
<dbReference type="Pfam" id="PF00175">
    <property type="entry name" value="NAD_binding_1"/>
    <property type="match status" value="1"/>
</dbReference>
<dbReference type="InterPro" id="IPR033892">
    <property type="entry name" value="FNR_bac"/>
</dbReference>
<evidence type="ECO:0000256" key="2">
    <source>
        <dbReference type="ARBA" id="ARBA00013223"/>
    </source>
</evidence>
<dbReference type="EC" id="1.18.1.2" evidence="2"/>
<comment type="catalytic activity">
    <reaction evidence="4">
        <text>2 reduced [2Fe-2S]-[ferredoxin] + NADP(+) + H(+) = 2 oxidized [2Fe-2S]-[ferredoxin] + NADPH</text>
        <dbReference type="Rhea" id="RHEA:20125"/>
        <dbReference type="Rhea" id="RHEA-COMP:10000"/>
        <dbReference type="Rhea" id="RHEA-COMP:10001"/>
        <dbReference type="ChEBI" id="CHEBI:15378"/>
        <dbReference type="ChEBI" id="CHEBI:33737"/>
        <dbReference type="ChEBI" id="CHEBI:33738"/>
        <dbReference type="ChEBI" id="CHEBI:57783"/>
        <dbReference type="ChEBI" id="CHEBI:58349"/>
        <dbReference type="EC" id="1.18.1.2"/>
    </reaction>
</comment>
<dbReference type="InterPro" id="IPR017938">
    <property type="entry name" value="Riboflavin_synthase-like_b-brl"/>
</dbReference>
<evidence type="ECO:0000313" key="7">
    <source>
        <dbReference type="EMBL" id="UNV88257.1"/>
    </source>
</evidence>
<dbReference type="EMBL" id="JUFZ01000010">
    <property type="protein sequence ID" value="KIC13033.1"/>
    <property type="molecule type" value="Genomic_DNA"/>
</dbReference>
<sequence>MAASPEAKFTEEKVLWIKHHTPKLMTFAISRPESYRFSAGQFSRLGFRDGEGFIWRAYSVVSAEYADTLEYFAVLIEGGPMSARFAAMKEGDTILLDKTATGFLLPERFPDGKDLVMLCTGSGIAPFLSIIEQPEIWQRFDRLILAHSVSFADELIFRRRVEALKDHPLIGEYFQKFRFVPITTREETEGALSGKRIPELLKDGSLETYAGFKFTKADTRFMVCGNPAMVKDTFQALMDLGFAMHRNRIPGEIMMENGF</sequence>
<dbReference type="AlphaFoldDB" id="A0A0C1EV20"/>
<evidence type="ECO:0000256" key="3">
    <source>
        <dbReference type="ARBA" id="ARBA00022741"/>
    </source>
</evidence>
<dbReference type="InterPro" id="IPR017927">
    <property type="entry name" value="FAD-bd_FR_type"/>
</dbReference>
<dbReference type="InterPro" id="IPR001433">
    <property type="entry name" value="OxRdtase_FAD/NAD-bd"/>
</dbReference>
<comment type="similarity">
    <text evidence="1">Belongs to the ferredoxin--NADP reductase type 1 family.</text>
</comment>
<gene>
    <name evidence="6" type="ORF">MCC93_02780</name>
    <name evidence="7" type="ORF">MON37_04865</name>
</gene>
<dbReference type="InterPro" id="IPR051930">
    <property type="entry name" value="FNR_type-1"/>
</dbReference>
<dbReference type="Proteomes" id="UP000829504">
    <property type="component" value="Chromosome"/>
</dbReference>
<name>A0A0C1EV20_9NEIS</name>
<dbReference type="EMBL" id="CP094242">
    <property type="protein sequence ID" value="UNV88257.1"/>
    <property type="molecule type" value="Genomic_DNA"/>
</dbReference>
<dbReference type="GO" id="GO:0004324">
    <property type="term" value="F:ferredoxin-NADP+ reductase activity"/>
    <property type="evidence" value="ECO:0007669"/>
    <property type="project" value="UniProtKB-EC"/>
</dbReference>
<dbReference type="RefSeq" id="WP_039404981.1">
    <property type="nucleotide sequence ID" value="NZ_CP094242.1"/>
</dbReference>
<dbReference type="GO" id="GO:0000166">
    <property type="term" value="F:nucleotide binding"/>
    <property type="evidence" value="ECO:0007669"/>
    <property type="project" value="UniProtKB-KW"/>
</dbReference>
<proteinExistence type="inferred from homology"/>
<dbReference type="InterPro" id="IPR039261">
    <property type="entry name" value="FNR_nucleotide-bd"/>
</dbReference>
<dbReference type="PATRIC" id="fig|1056807.3.peg.267"/>
<dbReference type="Gene3D" id="3.40.50.80">
    <property type="entry name" value="Nucleotide-binding domain of ferredoxin-NADP reductase (FNR) module"/>
    <property type="match status" value="1"/>
</dbReference>
<dbReference type="Gene3D" id="2.40.30.10">
    <property type="entry name" value="Translation factors"/>
    <property type="match status" value="1"/>
</dbReference>
<accession>A0A0C1EV20</accession>
<dbReference type="SUPFAM" id="SSF52343">
    <property type="entry name" value="Ferredoxin reductase-like, C-terminal NADP-linked domain"/>
    <property type="match status" value="1"/>
</dbReference>
<dbReference type="Proteomes" id="UP000031390">
    <property type="component" value="Unassembled WGS sequence"/>
</dbReference>
<dbReference type="PANTHER" id="PTHR47878:SF2">
    <property type="entry name" value="OXIDOREDUCTASE FAD_NAD(P)-BINDING DOMAIN PROTEIN"/>
    <property type="match status" value="1"/>
</dbReference>
<dbReference type="SUPFAM" id="SSF63380">
    <property type="entry name" value="Riboflavin synthase domain-like"/>
    <property type="match status" value="1"/>
</dbReference>
<dbReference type="GO" id="GO:0042167">
    <property type="term" value="P:heme catabolic process"/>
    <property type="evidence" value="ECO:0007669"/>
    <property type="project" value="TreeGrafter"/>
</dbReference>
<dbReference type="CDD" id="cd06195">
    <property type="entry name" value="FNR1"/>
    <property type="match status" value="1"/>
</dbReference>
<dbReference type="GO" id="GO:0034599">
    <property type="term" value="P:cellular response to oxidative stress"/>
    <property type="evidence" value="ECO:0007669"/>
    <property type="project" value="TreeGrafter"/>
</dbReference>
<evidence type="ECO:0000313" key="6">
    <source>
        <dbReference type="EMBL" id="KIC13033.1"/>
    </source>
</evidence>
<evidence type="ECO:0000259" key="5">
    <source>
        <dbReference type="PROSITE" id="PS51384"/>
    </source>
</evidence>
<evidence type="ECO:0000313" key="9">
    <source>
        <dbReference type="Proteomes" id="UP000829504"/>
    </source>
</evidence>
<keyword evidence="3" id="KW-0547">Nucleotide-binding</keyword>
<feature type="domain" description="FAD-binding FR-type" evidence="5">
    <location>
        <begin position="7"/>
        <end position="106"/>
    </location>
</feature>
<dbReference type="PANTHER" id="PTHR47878">
    <property type="entry name" value="OXIDOREDUCTASE FAD/NAD(P)-BINDING DOMAIN PROTEIN"/>
    <property type="match status" value="1"/>
</dbReference>
<organism evidence="6 8">
    <name type="scientific">Morococcus cerebrosus</name>
    <dbReference type="NCBI Taxonomy" id="1056807"/>
    <lineage>
        <taxon>Bacteria</taxon>
        <taxon>Pseudomonadati</taxon>
        <taxon>Pseudomonadota</taxon>
        <taxon>Betaproteobacteria</taxon>
        <taxon>Neisseriales</taxon>
        <taxon>Neisseriaceae</taxon>
        <taxon>Morococcus</taxon>
    </lineage>
</organism>
<evidence type="ECO:0000256" key="4">
    <source>
        <dbReference type="ARBA" id="ARBA00047776"/>
    </source>
</evidence>
<keyword evidence="6" id="KW-0560">Oxidoreductase</keyword>